<organism evidence="1 2">
    <name type="scientific">Pluteus cervinus</name>
    <dbReference type="NCBI Taxonomy" id="181527"/>
    <lineage>
        <taxon>Eukaryota</taxon>
        <taxon>Fungi</taxon>
        <taxon>Dikarya</taxon>
        <taxon>Basidiomycota</taxon>
        <taxon>Agaricomycotina</taxon>
        <taxon>Agaricomycetes</taxon>
        <taxon>Agaricomycetidae</taxon>
        <taxon>Agaricales</taxon>
        <taxon>Pluteineae</taxon>
        <taxon>Pluteaceae</taxon>
        <taxon>Pluteus</taxon>
    </lineage>
</organism>
<reference evidence="1 2" key="1">
    <citation type="journal article" date="2019" name="Nat. Ecol. Evol.">
        <title>Megaphylogeny resolves global patterns of mushroom evolution.</title>
        <authorList>
            <person name="Varga T."/>
            <person name="Krizsan K."/>
            <person name="Foldi C."/>
            <person name="Dima B."/>
            <person name="Sanchez-Garcia M."/>
            <person name="Sanchez-Ramirez S."/>
            <person name="Szollosi G.J."/>
            <person name="Szarkandi J.G."/>
            <person name="Papp V."/>
            <person name="Albert L."/>
            <person name="Andreopoulos W."/>
            <person name="Angelini C."/>
            <person name="Antonin V."/>
            <person name="Barry K.W."/>
            <person name="Bougher N.L."/>
            <person name="Buchanan P."/>
            <person name="Buyck B."/>
            <person name="Bense V."/>
            <person name="Catcheside P."/>
            <person name="Chovatia M."/>
            <person name="Cooper J."/>
            <person name="Damon W."/>
            <person name="Desjardin D."/>
            <person name="Finy P."/>
            <person name="Geml J."/>
            <person name="Haridas S."/>
            <person name="Hughes K."/>
            <person name="Justo A."/>
            <person name="Karasinski D."/>
            <person name="Kautmanova I."/>
            <person name="Kiss B."/>
            <person name="Kocsube S."/>
            <person name="Kotiranta H."/>
            <person name="LaButti K.M."/>
            <person name="Lechner B.E."/>
            <person name="Liimatainen K."/>
            <person name="Lipzen A."/>
            <person name="Lukacs Z."/>
            <person name="Mihaltcheva S."/>
            <person name="Morgado L.N."/>
            <person name="Niskanen T."/>
            <person name="Noordeloos M.E."/>
            <person name="Ohm R.A."/>
            <person name="Ortiz-Santana B."/>
            <person name="Ovrebo C."/>
            <person name="Racz N."/>
            <person name="Riley R."/>
            <person name="Savchenko A."/>
            <person name="Shiryaev A."/>
            <person name="Soop K."/>
            <person name="Spirin V."/>
            <person name="Szebenyi C."/>
            <person name="Tomsovsky M."/>
            <person name="Tulloss R.E."/>
            <person name="Uehling J."/>
            <person name="Grigoriev I.V."/>
            <person name="Vagvolgyi C."/>
            <person name="Papp T."/>
            <person name="Martin F.M."/>
            <person name="Miettinen O."/>
            <person name="Hibbett D.S."/>
            <person name="Nagy L.G."/>
        </authorList>
    </citation>
    <scope>NUCLEOTIDE SEQUENCE [LARGE SCALE GENOMIC DNA]</scope>
    <source>
        <strain evidence="1 2">NL-1719</strain>
    </source>
</reference>
<protein>
    <submittedName>
        <fullName evidence="1">Uncharacterized protein</fullName>
    </submittedName>
</protein>
<accession>A0ACD3ALL1</accession>
<evidence type="ECO:0000313" key="2">
    <source>
        <dbReference type="Proteomes" id="UP000308600"/>
    </source>
</evidence>
<keyword evidence="2" id="KW-1185">Reference proteome</keyword>
<gene>
    <name evidence="1" type="ORF">BDN72DRAFT_899899</name>
</gene>
<name>A0ACD3ALL1_9AGAR</name>
<dbReference type="Proteomes" id="UP000308600">
    <property type="component" value="Unassembled WGS sequence"/>
</dbReference>
<dbReference type="EMBL" id="ML208407">
    <property type="protein sequence ID" value="TFK66380.1"/>
    <property type="molecule type" value="Genomic_DNA"/>
</dbReference>
<proteinExistence type="predicted"/>
<evidence type="ECO:0000313" key="1">
    <source>
        <dbReference type="EMBL" id="TFK66380.1"/>
    </source>
</evidence>
<sequence>MAPIRSLNRNRRRSSMALTPLPQVKAGIYGINQRPVTFAPNVTPGTFTEPEGASSASEPSSPTSTLFPPSTEPAPPPARKRIPPGKRPSQGYIPRPPNAFMLFRADFVRQKHVPGSIETNHGSLSKIIGNCWRALPPSERSIWEGKAKKAKADHKQRYPDYRFRPVHNKNKDKKKEKQPAPPGTEQHCEAVAQLLLEGKKGTELEAALKRINPHSQPHHQLHMVSPGPLYMQRRSSSVPLPDFMPQYDNMAILPPPPPYSQSRPASPMSVYQRQQRMMCGLGQRRASSAGPIAGFRSWTMPSLHMPMPQPDDEPLPDVDTSLFEASFLDPNTANFSFGNDAPNLSNPFGNDLMNVAPHMQPQDSHFSPLDSLPPHEVLIQQSHQQSLYQQPMQQTSPEFTSHWSVNPGLQSSNPSQPSTVYTGSPPPLDSSIPPHAPQFASNESWKPYNTAEFTQSEITGFGSSMDPMDMGFAQQSCDDNLEMPNFGDMMNPMAFNDNYAGGYSYDGLPQQS</sequence>